<dbReference type="GO" id="GO:0044780">
    <property type="term" value="P:bacterial-type flagellum assembly"/>
    <property type="evidence" value="ECO:0007669"/>
    <property type="project" value="InterPro"/>
</dbReference>
<comment type="function">
    <text evidence="1">Required for the efficient initiation of filament assembly.</text>
</comment>
<keyword evidence="4" id="KW-0969">Cilium</keyword>
<sequence>MSNSETALDLLGQQLQRLNQLQELLLVEQKILSERKLDDLSAIPPKKNDILRQLQAGDQALAAFDLKAQQFQRHLAKAKAMLQLCKQLNEDNGKSIALAMTSIGRIHGVMSKIGQQGASTTYTAQGGKSQIGSSGNVVSV</sequence>
<evidence type="ECO:0000256" key="3">
    <source>
        <dbReference type="ARBA" id="ARBA00022795"/>
    </source>
</evidence>
<comment type="similarity">
    <text evidence="2">Belongs to the FlgN family.</text>
</comment>
<dbReference type="Proteomes" id="UP001165393">
    <property type="component" value="Unassembled WGS sequence"/>
</dbReference>
<comment type="caution">
    <text evidence="4">The sequence shown here is derived from an EMBL/GenBank/DDBJ whole genome shotgun (WGS) entry which is preliminary data.</text>
</comment>
<dbReference type="EMBL" id="JAMQGP010000002">
    <property type="protein sequence ID" value="MCM2678930.1"/>
    <property type="molecule type" value="Genomic_DNA"/>
</dbReference>
<gene>
    <name evidence="4" type="ORF">NAF29_04475</name>
</gene>
<keyword evidence="3" id="KW-1005">Bacterial flagellum biogenesis</keyword>
<dbReference type="SUPFAM" id="SSF140566">
    <property type="entry name" value="FlgN-like"/>
    <property type="match status" value="1"/>
</dbReference>
<dbReference type="Pfam" id="PF05130">
    <property type="entry name" value="FlgN"/>
    <property type="match status" value="1"/>
</dbReference>
<dbReference type="Gene3D" id="1.20.58.300">
    <property type="entry name" value="FlgN-like"/>
    <property type="match status" value="1"/>
</dbReference>
<proteinExistence type="inferred from homology"/>
<evidence type="ECO:0000256" key="2">
    <source>
        <dbReference type="ARBA" id="ARBA00007703"/>
    </source>
</evidence>
<evidence type="ECO:0000313" key="5">
    <source>
        <dbReference type="Proteomes" id="UP001165393"/>
    </source>
</evidence>
<keyword evidence="5" id="KW-1185">Reference proteome</keyword>
<dbReference type="InterPro" id="IPR007809">
    <property type="entry name" value="FlgN-like"/>
</dbReference>
<protein>
    <submittedName>
        <fullName evidence="4">Flagellar protein FlgN</fullName>
    </submittedName>
</protein>
<evidence type="ECO:0000256" key="1">
    <source>
        <dbReference type="ARBA" id="ARBA00002397"/>
    </source>
</evidence>
<keyword evidence="4" id="KW-0966">Cell projection</keyword>
<reference evidence="4 5" key="1">
    <citation type="journal article" date="2013" name="Antonie Van Leeuwenhoek">
        <title>Echinimonas agarilytica gen. nov., sp. nov., a new gammaproteobacterium isolated from the sea urchin Strongylocentrotus intermedius.</title>
        <authorList>
            <person name="Nedashkovskaya O.I."/>
            <person name="Stenkova A.M."/>
            <person name="Zhukova N.V."/>
            <person name="Van Trappen S."/>
            <person name="Lee J.S."/>
            <person name="Kim S.B."/>
        </authorList>
    </citation>
    <scope>NUCLEOTIDE SEQUENCE [LARGE SCALE GENOMIC DNA]</scope>
    <source>
        <strain evidence="4 5">KMM 6351</strain>
    </source>
</reference>
<dbReference type="AlphaFoldDB" id="A0AA41W4W2"/>
<name>A0AA41W4W2_9GAMM</name>
<organism evidence="4 5">
    <name type="scientific">Echinimonas agarilytica</name>
    <dbReference type="NCBI Taxonomy" id="1215918"/>
    <lineage>
        <taxon>Bacteria</taxon>
        <taxon>Pseudomonadati</taxon>
        <taxon>Pseudomonadota</taxon>
        <taxon>Gammaproteobacteria</taxon>
        <taxon>Alteromonadales</taxon>
        <taxon>Echinimonadaceae</taxon>
        <taxon>Echinimonas</taxon>
    </lineage>
</organism>
<evidence type="ECO:0000313" key="4">
    <source>
        <dbReference type="EMBL" id="MCM2678930.1"/>
    </source>
</evidence>
<accession>A0AA41W4W2</accession>
<dbReference type="InterPro" id="IPR036679">
    <property type="entry name" value="FlgN-like_sf"/>
</dbReference>
<dbReference type="RefSeq" id="WP_251260301.1">
    <property type="nucleotide sequence ID" value="NZ_JAMQGP010000002.1"/>
</dbReference>
<keyword evidence="4" id="KW-0282">Flagellum</keyword>